<keyword evidence="2" id="KW-0689">Ribosomal protein</keyword>
<accession>A0A2X0M907</accession>
<dbReference type="GO" id="GO:0003723">
    <property type="term" value="F:RNA binding"/>
    <property type="evidence" value="ECO:0007669"/>
    <property type="project" value="InterPro"/>
</dbReference>
<gene>
    <name evidence="6" type="ORF">BZ3500_MVSOF-1268-A1-R1_CHR5-2G07796</name>
</gene>
<evidence type="ECO:0000313" key="6">
    <source>
        <dbReference type="EMBL" id="SCZ92344.1"/>
    </source>
</evidence>
<proteinExistence type="inferred from homology"/>
<keyword evidence="5" id="KW-0472">Membrane</keyword>
<dbReference type="GO" id="GO:0015935">
    <property type="term" value="C:small ribosomal subunit"/>
    <property type="evidence" value="ECO:0007669"/>
    <property type="project" value="TreeGrafter"/>
</dbReference>
<evidence type="ECO:0000256" key="3">
    <source>
        <dbReference type="ARBA" id="ARBA00023274"/>
    </source>
</evidence>
<keyword evidence="5" id="KW-0812">Transmembrane</keyword>
<sequence length="223" mass="24671">MHPLTVVNLLGATLPDRKLVKVSLTVYFYLHPIALLAFYGINHHTSSRIMARLQFHDQLRVSELSEPQLNSLSALLSAPPSAIRPSTPLLPYSPSTAPSESTPTASTSSNRELIPRDPPSVAQDPISSLLLEEDLKRQMRANIAHHRQIGTLKGRQHAMGLPVRGQKNRTNGKTAKRLNRIERKFYSTSTTAGSRTTTTGSTGLMRELKGLWSSQGRSTAWRM</sequence>
<dbReference type="GO" id="GO:0003735">
    <property type="term" value="F:structural constituent of ribosome"/>
    <property type="evidence" value="ECO:0007669"/>
    <property type="project" value="InterPro"/>
</dbReference>
<name>A0A2X0M907_9BASI</name>
<dbReference type="PROSITE" id="PS50159">
    <property type="entry name" value="RIBOSOMAL_S13_2"/>
    <property type="match status" value="1"/>
</dbReference>
<evidence type="ECO:0000256" key="4">
    <source>
        <dbReference type="SAM" id="MobiDB-lite"/>
    </source>
</evidence>
<keyword evidence="5" id="KW-1133">Transmembrane helix</keyword>
<dbReference type="GO" id="GO:0005739">
    <property type="term" value="C:mitochondrion"/>
    <property type="evidence" value="ECO:0007669"/>
    <property type="project" value="TreeGrafter"/>
</dbReference>
<reference evidence="7" key="1">
    <citation type="submission" date="2016-10" db="EMBL/GenBank/DDBJ databases">
        <authorList>
            <person name="Jeantristanb JTB J.-T."/>
            <person name="Ricardo R."/>
        </authorList>
    </citation>
    <scope>NUCLEOTIDE SEQUENCE [LARGE SCALE GENOMIC DNA]</scope>
</reference>
<feature type="transmembrane region" description="Helical" evidence="5">
    <location>
        <begin position="20"/>
        <end position="41"/>
    </location>
</feature>
<dbReference type="InterPro" id="IPR027437">
    <property type="entry name" value="Rbsml_uS13_C"/>
</dbReference>
<evidence type="ECO:0000256" key="5">
    <source>
        <dbReference type="SAM" id="Phobius"/>
    </source>
</evidence>
<keyword evidence="3" id="KW-0687">Ribonucleoprotein</keyword>
<dbReference type="PANTHER" id="PTHR10871">
    <property type="entry name" value="30S RIBOSOMAL PROTEIN S13/40S RIBOSOMAL PROTEIN S18"/>
    <property type="match status" value="1"/>
</dbReference>
<dbReference type="Gene3D" id="1.10.8.50">
    <property type="match status" value="1"/>
</dbReference>
<keyword evidence="7" id="KW-1185">Reference proteome</keyword>
<dbReference type="GO" id="GO:0006412">
    <property type="term" value="P:translation"/>
    <property type="evidence" value="ECO:0007669"/>
    <property type="project" value="InterPro"/>
</dbReference>
<dbReference type="PANTHER" id="PTHR10871:SF1">
    <property type="entry name" value="SMALL RIBOSOMAL SUBUNIT PROTEIN US13M"/>
    <property type="match status" value="1"/>
</dbReference>
<dbReference type="OrthoDB" id="525520at2759"/>
<feature type="compositionally biased region" description="Low complexity" evidence="4">
    <location>
        <begin position="86"/>
        <end position="109"/>
    </location>
</feature>
<dbReference type="InterPro" id="IPR001892">
    <property type="entry name" value="Ribosomal_uS13"/>
</dbReference>
<dbReference type="AlphaFoldDB" id="A0A2X0M907"/>
<dbReference type="Gene3D" id="4.10.910.10">
    <property type="entry name" value="30s ribosomal protein s13, domain 2"/>
    <property type="match status" value="1"/>
</dbReference>
<protein>
    <submittedName>
        <fullName evidence="6">BZ3500_MvSof-1268-A1-R1_Chr5-2g07796 protein</fullName>
    </submittedName>
</protein>
<dbReference type="InterPro" id="IPR010979">
    <property type="entry name" value="Ribosomal_uS13-like_H2TH"/>
</dbReference>
<evidence type="ECO:0000313" key="7">
    <source>
        <dbReference type="Proteomes" id="UP000249723"/>
    </source>
</evidence>
<dbReference type="SUPFAM" id="SSF46946">
    <property type="entry name" value="S13-like H2TH domain"/>
    <property type="match status" value="1"/>
</dbReference>
<organism evidence="6 7">
    <name type="scientific">Microbotryum saponariae</name>
    <dbReference type="NCBI Taxonomy" id="289078"/>
    <lineage>
        <taxon>Eukaryota</taxon>
        <taxon>Fungi</taxon>
        <taxon>Dikarya</taxon>
        <taxon>Basidiomycota</taxon>
        <taxon>Pucciniomycotina</taxon>
        <taxon>Microbotryomycetes</taxon>
        <taxon>Microbotryales</taxon>
        <taxon>Microbotryaceae</taxon>
        <taxon>Microbotryum</taxon>
    </lineage>
</organism>
<dbReference type="Pfam" id="PF00416">
    <property type="entry name" value="Ribosomal_S13"/>
    <property type="match status" value="1"/>
</dbReference>
<evidence type="ECO:0000256" key="2">
    <source>
        <dbReference type="ARBA" id="ARBA00022980"/>
    </source>
</evidence>
<dbReference type="STRING" id="289078.A0A2X0M907"/>
<evidence type="ECO:0000256" key="1">
    <source>
        <dbReference type="ARBA" id="ARBA00008080"/>
    </source>
</evidence>
<feature type="region of interest" description="Disordered" evidence="4">
    <location>
        <begin position="86"/>
        <end position="123"/>
    </location>
</feature>
<dbReference type="EMBL" id="FMWP01000018">
    <property type="protein sequence ID" value="SCZ92344.1"/>
    <property type="molecule type" value="Genomic_DNA"/>
</dbReference>
<comment type="similarity">
    <text evidence="1">Belongs to the universal ribosomal protein uS13 family.</text>
</comment>
<dbReference type="Proteomes" id="UP000249723">
    <property type="component" value="Unassembled WGS sequence"/>
</dbReference>